<comment type="caution">
    <text evidence="2">The sequence shown here is derived from an EMBL/GenBank/DDBJ whole genome shotgun (WGS) entry which is preliminary data.</text>
</comment>
<organism evidence="2 3">
    <name type="scientific">Dorea acetigenes</name>
    <dbReference type="NCBI Taxonomy" id="2981787"/>
    <lineage>
        <taxon>Bacteria</taxon>
        <taxon>Bacillati</taxon>
        <taxon>Bacillota</taxon>
        <taxon>Clostridia</taxon>
        <taxon>Lachnospirales</taxon>
        <taxon>Lachnospiraceae</taxon>
        <taxon>Dorea</taxon>
    </lineage>
</organism>
<evidence type="ECO:0000313" key="3">
    <source>
        <dbReference type="Proteomes" id="UP001652431"/>
    </source>
</evidence>
<name>A0ABT2RQ99_9FIRM</name>
<dbReference type="SUPFAM" id="SSF47413">
    <property type="entry name" value="lambda repressor-like DNA-binding domains"/>
    <property type="match status" value="1"/>
</dbReference>
<reference evidence="2 3" key="1">
    <citation type="journal article" date="2021" name="ISME Commun">
        <title>Automated analysis of genomic sequences facilitates high-throughput and comprehensive description of bacteria.</title>
        <authorList>
            <person name="Hitch T.C.A."/>
        </authorList>
    </citation>
    <scope>NUCLEOTIDE SEQUENCE [LARGE SCALE GENOMIC DNA]</scope>
    <source>
        <strain evidence="2 3">Sanger_03</strain>
    </source>
</reference>
<keyword evidence="3" id="KW-1185">Reference proteome</keyword>
<feature type="domain" description="HTH cro/C1-type" evidence="1">
    <location>
        <begin position="8"/>
        <end position="61"/>
    </location>
</feature>
<dbReference type="InterPro" id="IPR001387">
    <property type="entry name" value="Cro/C1-type_HTH"/>
</dbReference>
<dbReference type="Proteomes" id="UP001652431">
    <property type="component" value="Unassembled WGS sequence"/>
</dbReference>
<sequence>MTISDEKFKIALARSGLTIGQAAERAGISRQRYAMILNQKNVTPQALGKIARSLGVDVTEIIDAKFIVTENNN</sequence>
<dbReference type="CDD" id="cd00093">
    <property type="entry name" value="HTH_XRE"/>
    <property type="match status" value="1"/>
</dbReference>
<dbReference type="SMART" id="SM00530">
    <property type="entry name" value="HTH_XRE"/>
    <property type="match status" value="1"/>
</dbReference>
<dbReference type="InterPro" id="IPR010982">
    <property type="entry name" value="Lambda_DNA-bd_dom_sf"/>
</dbReference>
<dbReference type="EMBL" id="JAOQJU010000022">
    <property type="protein sequence ID" value="MCU6687582.1"/>
    <property type="molecule type" value="Genomic_DNA"/>
</dbReference>
<evidence type="ECO:0000313" key="2">
    <source>
        <dbReference type="EMBL" id="MCU6687582.1"/>
    </source>
</evidence>
<proteinExistence type="predicted"/>
<gene>
    <name evidence="2" type="ORF">OCV99_13755</name>
</gene>
<dbReference type="Pfam" id="PF01381">
    <property type="entry name" value="HTH_3"/>
    <property type="match status" value="1"/>
</dbReference>
<dbReference type="Gene3D" id="1.10.260.40">
    <property type="entry name" value="lambda repressor-like DNA-binding domains"/>
    <property type="match status" value="1"/>
</dbReference>
<protein>
    <submittedName>
        <fullName evidence="2">Helix-turn-helix transcriptional regulator</fullName>
    </submittedName>
</protein>
<dbReference type="PROSITE" id="PS50943">
    <property type="entry name" value="HTH_CROC1"/>
    <property type="match status" value="1"/>
</dbReference>
<evidence type="ECO:0000259" key="1">
    <source>
        <dbReference type="PROSITE" id="PS50943"/>
    </source>
</evidence>
<accession>A0ABT2RQ99</accession>
<dbReference type="RefSeq" id="WP_158371323.1">
    <property type="nucleotide sequence ID" value="NZ_JAOQJU010000022.1"/>
</dbReference>